<dbReference type="KEGG" id="gsh:117362036"/>
<reference evidence="2" key="1">
    <citation type="submission" date="2025-08" db="UniProtKB">
        <authorList>
            <consortium name="RefSeq"/>
        </authorList>
    </citation>
    <scope>IDENTIFICATION</scope>
</reference>
<sequence length="265" mass="29741">MRHTSKDRTRTVAKFSDAAVAVLTLHTSRSLHCVRWFCLGSKYKPRYRLMQHAAENLGPTLRSVLPGLRSRTADNNSTSVFSGLDKHRCLQMLYKSSCCQYKLQQLEESGPPATDAMVDAMHVSKNTERMADGTRLWLLCHKQDHKNLPLTSNSLMCCMERITFQGLGWKMTLHEILKLQPLKGNGWQVSDRRLSSALRSEGPPAGELLDLPLSRCQIFAGPRIDLCQCKASHPICTKASFCTVDKLCGSAHRTIPCKDDSEQHS</sequence>
<dbReference type="InParanoid" id="A0A6P8R1A0"/>
<gene>
    <name evidence="2" type="primary">LOC117362036</name>
</gene>
<keyword evidence="1" id="KW-1185">Reference proteome</keyword>
<evidence type="ECO:0000313" key="2">
    <source>
        <dbReference type="RefSeq" id="XP_033803659.1"/>
    </source>
</evidence>
<dbReference type="RefSeq" id="XP_033803659.1">
    <property type="nucleotide sequence ID" value="XM_033947768.1"/>
</dbReference>
<name>A0A6P8R1A0_GEOSA</name>
<proteinExistence type="predicted"/>
<evidence type="ECO:0000313" key="1">
    <source>
        <dbReference type="Proteomes" id="UP000515159"/>
    </source>
</evidence>
<dbReference type="Proteomes" id="UP000515159">
    <property type="component" value="Chromosome 6"/>
</dbReference>
<protein>
    <submittedName>
        <fullName evidence="2">Uncharacterized protein LOC117362036</fullName>
    </submittedName>
</protein>
<dbReference type="AlphaFoldDB" id="A0A6P8R1A0"/>
<organism evidence="1 2">
    <name type="scientific">Geotrypetes seraphini</name>
    <name type="common">Gaboon caecilian</name>
    <name type="synonym">Caecilia seraphini</name>
    <dbReference type="NCBI Taxonomy" id="260995"/>
    <lineage>
        <taxon>Eukaryota</taxon>
        <taxon>Metazoa</taxon>
        <taxon>Chordata</taxon>
        <taxon>Craniata</taxon>
        <taxon>Vertebrata</taxon>
        <taxon>Euteleostomi</taxon>
        <taxon>Amphibia</taxon>
        <taxon>Gymnophiona</taxon>
        <taxon>Geotrypetes</taxon>
    </lineage>
</organism>
<dbReference type="GeneID" id="117362036"/>
<accession>A0A6P8R1A0</accession>